<feature type="domain" description="Amidohydrolase-related" evidence="5">
    <location>
        <begin position="47"/>
        <end position="429"/>
    </location>
</feature>
<dbReference type="SUPFAM" id="SSF51338">
    <property type="entry name" value="Composite domain of metallo-dependent hydrolases"/>
    <property type="match status" value="1"/>
</dbReference>
<dbReference type="InterPro" id="IPR006680">
    <property type="entry name" value="Amidohydro-rel"/>
</dbReference>
<keyword evidence="7" id="KW-1185">Reference proteome</keyword>
<comment type="caution">
    <text evidence="6">The sequence shown here is derived from an EMBL/GenBank/DDBJ whole genome shotgun (WGS) entry which is preliminary data.</text>
</comment>
<organism evidence="6 7">
    <name type="scientific">Sneathiella chungangensis</name>
    <dbReference type="NCBI Taxonomy" id="1418234"/>
    <lineage>
        <taxon>Bacteria</taxon>
        <taxon>Pseudomonadati</taxon>
        <taxon>Pseudomonadota</taxon>
        <taxon>Alphaproteobacteria</taxon>
        <taxon>Sneathiellales</taxon>
        <taxon>Sneathiellaceae</taxon>
        <taxon>Sneathiella</taxon>
    </lineage>
</organism>
<dbReference type="EMBL" id="WTVA01000003">
    <property type="protein sequence ID" value="MZR22395.1"/>
    <property type="molecule type" value="Genomic_DNA"/>
</dbReference>
<keyword evidence="4" id="KW-0862">Zinc</keyword>
<dbReference type="RefSeq" id="WP_161338835.1">
    <property type="nucleotide sequence ID" value="NZ_JBHSDG010000005.1"/>
</dbReference>
<dbReference type="SUPFAM" id="SSF51556">
    <property type="entry name" value="Metallo-dependent hydrolases"/>
    <property type="match status" value="1"/>
</dbReference>
<dbReference type="Gene3D" id="3.20.20.140">
    <property type="entry name" value="Metal-dependent hydrolases"/>
    <property type="match status" value="1"/>
</dbReference>
<dbReference type="NCBIfam" id="NF006681">
    <property type="entry name" value="PRK09229.1-2"/>
    <property type="match status" value="1"/>
</dbReference>
<sequence length="456" mass="49055">MIKHFFDGILTVDGWRQNRILEIAESGEILSMGDGRAEAADIVHKGYALPGMANVHSHAFQRAMAGLAEIGGPGADSFWSWRQVMYDFVGKITPDQLEAIAGQLYLEMLKAGFTSVGEFHYLHHDRDGRPFKDPAEMSGRILAAAAEIGIGLTLLPVLYRYSGFGGQAPLDHQRRFILDGEAYLQLLEKLQAAAAGQPAVVIGMAPHSLRAVDPALLTDVRAGAGAENPCHIHIAEQQKEVADCLDWSGKRPVEWLLENVAVDERWCLVHATHVTEAERRAIASSGAVAGLCPITEANLGDGIFPAAAFLNEGGRIALGSDSNIYVSLAEEIRLLEYGQRLTCGARNVLGDAENSTGTRIFLAALNGGHQALGRPGPAGLQTGAVADFVVLDPAHPALAGRPAEKIPDSWLFAGDNGVVKDVAVGGRMVIQNRRHEQEDRITWRFRAVMTELAATA</sequence>
<dbReference type="EC" id="3.5.3.13" evidence="6"/>
<keyword evidence="2" id="KW-0479">Metal-binding</keyword>
<dbReference type="PANTHER" id="PTHR11271:SF48">
    <property type="entry name" value="AMIDOHYDROLASE-RELATED DOMAIN-CONTAINING PROTEIN"/>
    <property type="match status" value="1"/>
</dbReference>
<evidence type="ECO:0000256" key="4">
    <source>
        <dbReference type="ARBA" id="ARBA00022833"/>
    </source>
</evidence>
<evidence type="ECO:0000256" key="3">
    <source>
        <dbReference type="ARBA" id="ARBA00022801"/>
    </source>
</evidence>
<dbReference type="NCBIfam" id="TIGR02022">
    <property type="entry name" value="hutF"/>
    <property type="match status" value="1"/>
</dbReference>
<dbReference type="GO" id="GO:0046872">
    <property type="term" value="F:metal ion binding"/>
    <property type="evidence" value="ECO:0007669"/>
    <property type="project" value="UniProtKB-KW"/>
</dbReference>
<evidence type="ECO:0000259" key="5">
    <source>
        <dbReference type="Pfam" id="PF01979"/>
    </source>
</evidence>
<name>A0A845MFG7_9PROT</name>
<evidence type="ECO:0000256" key="2">
    <source>
        <dbReference type="ARBA" id="ARBA00022723"/>
    </source>
</evidence>
<dbReference type="AlphaFoldDB" id="A0A845MFG7"/>
<reference evidence="6 7" key="1">
    <citation type="journal article" date="2014" name="Int. J. Syst. Evol. Microbiol.">
        <title>Sneathiella chungangensis sp. nov., isolated from a marine sand, and emended description of the genus Sneathiella.</title>
        <authorList>
            <person name="Siamphan C."/>
            <person name="Kim H."/>
            <person name="Lee J.S."/>
            <person name="Kim W."/>
        </authorList>
    </citation>
    <scope>NUCLEOTIDE SEQUENCE [LARGE SCALE GENOMIC DNA]</scope>
    <source>
        <strain evidence="6 7">KCTC 32476</strain>
    </source>
</reference>
<dbReference type="GO" id="GO:0019239">
    <property type="term" value="F:deaminase activity"/>
    <property type="evidence" value="ECO:0007669"/>
    <property type="project" value="TreeGrafter"/>
</dbReference>
<evidence type="ECO:0000256" key="1">
    <source>
        <dbReference type="ARBA" id="ARBA00001947"/>
    </source>
</evidence>
<dbReference type="Gene3D" id="2.30.40.10">
    <property type="entry name" value="Urease, subunit C, domain 1"/>
    <property type="match status" value="1"/>
</dbReference>
<evidence type="ECO:0000313" key="6">
    <source>
        <dbReference type="EMBL" id="MZR22395.1"/>
    </source>
</evidence>
<dbReference type="CDD" id="cd01313">
    <property type="entry name" value="Met_dep_hydrolase_E"/>
    <property type="match status" value="1"/>
</dbReference>
<dbReference type="Proteomes" id="UP000445696">
    <property type="component" value="Unassembled WGS sequence"/>
</dbReference>
<protein>
    <submittedName>
        <fullName evidence="6">Formimidoylglutamate deiminase</fullName>
        <ecNumber evidence="6">3.5.3.13</ecNumber>
    </submittedName>
</protein>
<dbReference type="GO" id="GO:0050416">
    <property type="term" value="F:formimidoylglutamate deiminase activity"/>
    <property type="evidence" value="ECO:0007669"/>
    <property type="project" value="UniProtKB-EC"/>
</dbReference>
<dbReference type="PANTHER" id="PTHR11271">
    <property type="entry name" value="GUANINE DEAMINASE"/>
    <property type="match status" value="1"/>
</dbReference>
<dbReference type="InterPro" id="IPR011059">
    <property type="entry name" value="Metal-dep_hydrolase_composite"/>
</dbReference>
<dbReference type="OrthoDB" id="9796020at2"/>
<dbReference type="Pfam" id="PF01979">
    <property type="entry name" value="Amidohydro_1"/>
    <property type="match status" value="1"/>
</dbReference>
<dbReference type="GO" id="GO:0005829">
    <property type="term" value="C:cytosol"/>
    <property type="evidence" value="ECO:0007669"/>
    <property type="project" value="TreeGrafter"/>
</dbReference>
<evidence type="ECO:0000313" key="7">
    <source>
        <dbReference type="Proteomes" id="UP000445696"/>
    </source>
</evidence>
<gene>
    <name evidence="6" type="ORF">GQF03_08630</name>
</gene>
<dbReference type="InterPro" id="IPR032466">
    <property type="entry name" value="Metal_Hydrolase"/>
</dbReference>
<proteinExistence type="predicted"/>
<comment type="cofactor">
    <cofactor evidence="1">
        <name>Zn(2+)</name>
        <dbReference type="ChEBI" id="CHEBI:29105"/>
    </cofactor>
</comment>
<accession>A0A845MFG7</accession>
<dbReference type="NCBIfam" id="NF006684">
    <property type="entry name" value="PRK09229.1-5"/>
    <property type="match status" value="1"/>
</dbReference>
<dbReference type="InterPro" id="IPR010252">
    <property type="entry name" value="HutF"/>
</dbReference>
<dbReference type="InterPro" id="IPR051607">
    <property type="entry name" value="Metallo-dep_hydrolases"/>
</dbReference>
<keyword evidence="3 6" id="KW-0378">Hydrolase</keyword>